<evidence type="ECO:0000256" key="11">
    <source>
        <dbReference type="PROSITE-ProRule" id="PRU00703"/>
    </source>
</evidence>
<feature type="transmembrane region" description="Helical" evidence="12">
    <location>
        <begin position="1344"/>
        <end position="1369"/>
    </location>
</feature>
<feature type="transmembrane region" description="Helical" evidence="12">
    <location>
        <begin position="1313"/>
        <end position="1332"/>
    </location>
</feature>
<evidence type="ECO:0000256" key="1">
    <source>
        <dbReference type="ARBA" id="ARBA00004141"/>
    </source>
</evidence>
<gene>
    <name evidence="14" type="ORF">D9Q98_008429</name>
</gene>
<dbReference type="PANTHER" id="PTHR11689">
    <property type="entry name" value="CHLORIDE CHANNEL PROTEIN CLC FAMILY MEMBER"/>
    <property type="match status" value="1"/>
</dbReference>
<feature type="transmembrane region" description="Helical" evidence="12">
    <location>
        <begin position="1117"/>
        <end position="1136"/>
    </location>
</feature>
<dbReference type="GO" id="GO:0016020">
    <property type="term" value="C:membrane"/>
    <property type="evidence" value="ECO:0007669"/>
    <property type="project" value="UniProtKB-SubCell"/>
</dbReference>
<reference evidence="14" key="2">
    <citation type="submission" date="2020-11" db="EMBL/GenBank/DDBJ databases">
        <authorList>
            <person name="Cecchin M."/>
            <person name="Marcolungo L."/>
            <person name="Rossato M."/>
            <person name="Girolomoni L."/>
            <person name="Cosentino E."/>
            <person name="Cuine S."/>
            <person name="Li-Beisson Y."/>
            <person name="Delledonne M."/>
            <person name="Ballottari M."/>
        </authorList>
    </citation>
    <scope>NUCLEOTIDE SEQUENCE</scope>
    <source>
        <strain evidence="14">211/11P</strain>
        <tissue evidence="14">Whole cell</tissue>
    </source>
</reference>
<name>A0A9D4TGJ7_CHLVU</name>
<dbReference type="GO" id="GO:0005254">
    <property type="term" value="F:chloride channel activity"/>
    <property type="evidence" value="ECO:0007669"/>
    <property type="project" value="UniProtKB-UniRule"/>
</dbReference>
<dbReference type="SUPFAM" id="SSF54631">
    <property type="entry name" value="CBS-domain pair"/>
    <property type="match status" value="2"/>
</dbReference>
<feature type="transmembrane region" description="Helical" evidence="12">
    <location>
        <begin position="232"/>
        <end position="252"/>
    </location>
</feature>
<comment type="similarity">
    <text evidence="2 12">Belongs to the chloride channel (TC 2.A.49) family.</text>
</comment>
<dbReference type="OrthoDB" id="428525at2759"/>
<evidence type="ECO:0000256" key="7">
    <source>
        <dbReference type="ARBA" id="ARBA00023065"/>
    </source>
</evidence>
<comment type="caution">
    <text evidence="14">The sequence shown here is derived from an EMBL/GenBank/DDBJ whole genome shotgun (WGS) entry which is preliminary data.</text>
</comment>
<sequence length="1669" mass="178882">MDPEQAWVAETLDYELLRDTMPAISPRQQPPEEDNASQRFLFARQFFKAFSTVLAAVAIGVTAAALQAAIEALVGWRNKALQLFFDRNLLQALGIHLAISCSLAAAGAAAVQLLAPRAGGGGITWVMAYLNGCDIHGLFSPLVFLVKWLGSVLMMGAGLCLGVEAPMVHLGACIASMACNADQRLWVRLSQQRWLQRLIVGRSVLLPSDKASLALVTGPFNRNVDKREMVSAGAAAGIAAAFGAPIGGVLFSLEEACSFWSPRVAWRCFVASSVAVFTHSQLNPHALSGLLSVTLHPMTPWQWLQQLPALVAVSIGGGLLGAAFNKLRLVLRPRRANPNQHKLRVVEVAVVALLTVLSVAVLSAAVGRCMPVPAAWVERPVWLRHTCPRGQYNDLATIWLQPAVRSIRSLISLGSDEEPLSTACKPGMPCYYSAVSMAAMCAAYLLLFALSAALAIPGGLFMPSLLLGGLFGAVCGLGLREALPEWHIEPGLYALCSATATLGGVFRTSISLAVLMIEATGSLAPMFGVIVAVVFSNIVAVLLGTEGVYESELETELQVNYLAQQPPRKLRRLTAEQLMSCPVEGLPCVVPVSVVQRVLRSVQHNGFPVYEPGRIDVQAGTFRLDGFILRSQLQLLLDERVYCDQHGRYLDLPSSVEEYEQQLAAAMATRLRRHPSGSLTVLRDQAACVTVSSSQRAVLAAVNGSSGPFAESPVCLSPVDHQAIIPHINLRPYLNRAPAAVRMHTPALRVHAMFVSLSLRHIVVVDERNYVVGIITRCDLARAAGSWLGRGGSGAQPGVTDLDSLFELPHGGASEAVGNAWVVACLSHGVTNTGKAQHRLIALPCPALAEMARGIDPAPSWVAETIDYEPLIASMRRTVKHANGDGTIMLRFWFARQFFKALSTVFAGVAIGVTAAALQAAIEALVGWRNQALQLFFDRNLLQALGIHLAISCSLAAAGAAAVQLLAPRAGGGGITWVMAYLNGCDIHGLFSPLVFLVKWLGSVLMMGAGLCLGVEAPMVHLGACIASMACNADQRVWFRATKVRWLQRLVAGHSAALLPQDEASLALVTGPFNRNVDKREMVSAGAAAGIAAAFGAPIGGVLFSLEEASSVWNRRVAWRCFISCFVAVTVHSQLNPQSQSGMLSVSLQPMTPWQWLQQLPALVAVSIGGGLLGAAFNKLRLVLRPRRAKPNQHKLRVVEVAVVALLTVLSVAVLSAAVGRCLPVPAAWVERPVWLRHTCPHGQYNDLATIWLQPAVQSIRSLISLGSKQEPLSTACKPGMPCYYSAVSMAAMCAAYLLLFGLSAALAIPGGLFMPSLLLGGLFGAVCGLGLREALPEWHIEPGLYALCSATATLGGVFRTSISLAVLMIEATGSLAPMFGVIVAVVFSNIVAVLLGTEGVYESELESQLQVNYLAQQPPRKLRQYSAEQLMSCPVAGLPCVVPVSVVQRVLRSVQHNGFPVYEPGRIDVQAGTFRLDGFILRSQLQLLLDERVYCDQHGRYLDLPSSVEEYEQQLAAAMATRLRRHPSGSLTVLRDQAACATVSSSQHSANGSATTLAALSQHPSPFDNQAIVPHINLGPYLNRAPATVRLETPATRVHAMFVSLSLRHIVVVDELNFAHGIITRRDLAHAAGSWLGREMRGVQAADDDEPLERPLCTAQRSRLFGDF</sequence>
<evidence type="ECO:0000256" key="9">
    <source>
        <dbReference type="ARBA" id="ARBA00023136"/>
    </source>
</evidence>
<keyword evidence="5" id="KW-0677">Repeat</keyword>
<feature type="transmembrane region" description="Helical" evidence="12">
    <location>
        <begin position="90"/>
        <end position="114"/>
    </location>
</feature>
<evidence type="ECO:0000256" key="3">
    <source>
        <dbReference type="ARBA" id="ARBA00022448"/>
    </source>
</evidence>
<dbReference type="PRINTS" id="PR00762">
    <property type="entry name" value="CLCHANNEL"/>
</dbReference>
<evidence type="ECO:0000256" key="5">
    <source>
        <dbReference type="ARBA" id="ARBA00022737"/>
    </source>
</evidence>
<feature type="transmembrane region" description="Helical" evidence="12">
    <location>
        <begin position="942"/>
        <end position="966"/>
    </location>
</feature>
<feature type="transmembrane region" description="Helical" evidence="12">
    <location>
        <begin position="523"/>
        <end position="543"/>
    </location>
</feature>
<feature type="transmembrane region" description="Helical" evidence="12">
    <location>
        <begin position="1156"/>
        <end position="1177"/>
    </location>
</feature>
<dbReference type="EMBL" id="SIDB01000012">
    <property type="protein sequence ID" value="KAI3425051.1"/>
    <property type="molecule type" value="Genomic_DNA"/>
</dbReference>
<feature type="transmembrane region" description="Helical" evidence="12">
    <location>
        <begin position="1198"/>
        <end position="1219"/>
    </location>
</feature>
<dbReference type="InterPro" id="IPR000644">
    <property type="entry name" value="CBS_dom"/>
</dbReference>
<keyword evidence="4 12" id="KW-0812">Transmembrane</keyword>
<dbReference type="Gene3D" id="3.10.580.10">
    <property type="entry name" value="CBS-domain"/>
    <property type="match status" value="2"/>
</dbReference>
<feature type="transmembrane region" description="Helical" evidence="12">
    <location>
        <begin position="1284"/>
        <end position="1306"/>
    </location>
</feature>
<feature type="transmembrane region" description="Helical" evidence="12">
    <location>
        <begin position="49"/>
        <end position="70"/>
    </location>
</feature>
<dbReference type="InterPro" id="IPR014743">
    <property type="entry name" value="Cl-channel_core"/>
</dbReference>
<keyword evidence="10 12" id="KW-0868">Chloride</keyword>
<feature type="transmembrane region" description="Helical" evidence="12">
    <location>
        <begin position="898"/>
        <end position="922"/>
    </location>
</feature>
<dbReference type="Pfam" id="PF00571">
    <property type="entry name" value="CBS"/>
    <property type="match status" value="2"/>
</dbReference>
<evidence type="ECO:0000256" key="10">
    <source>
        <dbReference type="ARBA" id="ARBA00023214"/>
    </source>
</evidence>
<comment type="caution">
    <text evidence="12">Lacks conserved residue(s) required for the propagation of feature annotation.</text>
</comment>
<dbReference type="PANTHER" id="PTHR11689:SF161">
    <property type="entry name" value="CHLORIDE CHANNEL PROTEIN"/>
    <property type="match status" value="1"/>
</dbReference>
<proteinExistence type="inferred from homology"/>
<organism evidence="14 15">
    <name type="scientific">Chlorella vulgaris</name>
    <name type="common">Green alga</name>
    <dbReference type="NCBI Taxonomy" id="3077"/>
    <lineage>
        <taxon>Eukaryota</taxon>
        <taxon>Viridiplantae</taxon>
        <taxon>Chlorophyta</taxon>
        <taxon>core chlorophytes</taxon>
        <taxon>Trebouxiophyceae</taxon>
        <taxon>Chlorellales</taxon>
        <taxon>Chlorellaceae</taxon>
        <taxon>Chlorella clade</taxon>
        <taxon>Chlorella</taxon>
    </lineage>
</organism>
<keyword evidence="6 12" id="KW-1133">Transmembrane helix</keyword>
<evidence type="ECO:0000256" key="6">
    <source>
        <dbReference type="ARBA" id="ARBA00022989"/>
    </source>
</evidence>
<dbReference type="InterPro" id="IPR051280">
    <property type="entry name" value="Cl-channel/antiporter"/>
</dbReference>
<evidence type="ECO:0000256" key="4">
    <source>
        <dbReference type="ARBA" id="ARBA00022692"/>
    </source>
</evidence>
<keyword evidence="7 12" id="KW-0406">Ion transport</keyword>
<feature type="transmembrane region" description="Helical" evidence="12">
    <location>
        <begin position="446"/>
        <end position="479"/>
    </location>
</feature>
<dbReference type="Pfam" id="PF00654">
    <property type="entry name" value="Voltage_CLC"/>
    <property type="match status" value="2"/>
</dbReference>
<evidence type="ECO:0000313" key="15">
    <source>
        <dbReference type="Proteomes" id="UP001055712"/>
    </source>
</evidence>
<keyword evidence="15" id="KW-1185">Reference proteome</keyword>
<feature type="transmembrane region" description="Helical" evidence="12">
    <location>
        <begin position="491"/>
        <end position="517"/>
    </location>
</feature>
<evidence type="ECO:0000256" key="8">
    <source>
        <dbReference type="ARBA" id="ARBA00023122"/>
    </source>
</evidence>
<dbReference type="InterPro" id="IPR046342">
    <property type="entry name" value="CBS_dom_sf"/>
</dbReference>
<dbReference type="PROSITE" id="PS51371">
    <property type="entry name" value="CBS"/>
    <property type="match status" value="2"/>
</dbReference>
<accession>A0A9D4TGJ7</accession>
<comment type="subcellular location">
    <subcellularLocation>
        <location evidence="1 12">Membrane</location>
        <topology evidence="1 12">Multi-pass membrane protein</topology>
    </subcellularLocation>
</comment>
<feature type="transmembrane region" description="Helical" evidence="12">
    <location>
        <begin position="1082"/>
        <end position="1105"/>
    </location>
</feature>
<dbReference type="Gene3D" id="1.10.3080.10">
    <property type="entry name" value="Clc chloride channel"/>
    <property type="match status" value="2"/>
</dbReference>
<reference evidence="14" key="1">
    <citation type="journal article" date="2019" name="Plant J.">
        <title>Chlorella vulgaris genome assembly and annotation reveals the molecular basis for metabolic acclimation to high light conditions.</title>
        <authorList>
            <person name="Cecchin M."/>
            <person name="Marcolungo L."/>
            <person name="Rossato M."/>
            <person name="Girolomoni L."/>
            <person name="Cosentino E."/>
            <person name="Cuine S."/>
            <person name="Li-Beisson Y."/>
            <person name="Delledonne M."/>
            <person name="Ballottari M."/>
        </authorList>
    </citation>
    <scope>NUCLEOTIDE SEQUENCE</scope>
    <source>
        <tissue evidence="14">Whole cell</tissue>
    </source>
</reference>
<feature type="transmembrane region" description="Helical" evidence="12">
    <location>
        <begin position="1376"/>
        <end position="1396"/>
    </location>
</feature>
<protein>
    <recommendedName>
        <fullName evidence="12">Chloride channel protein</fullName>
    </recommendedName>
</protein>
<keyword evidence="8 11" id="KW-0129">CBS domain</keyword>
<dbReference type="SMART" id="SM00116">
    <property type="entry name" value="CBS"/>
    <property type="match status" value="2"/>
</dbReference>
<keyword evidence="9 12" id="KW-0472">Membrane</keyword>
<feature type="transmembrane region" description="Helical" evidence="12">
    <location>
        <begin position="152"/>
        <end position="178"/>
    </location>
</feature>
<feature type="transmembrane region" description="Helical" evidence="12">
    <location>
        <begin position="345"/>
        <end position="366"/>
    </location>
</feature>
<evidence type="ECO:0000256" key="2">
    <source>
        <dbReference type="ARBA" id="ARBA00009476"/>
    </source>
</evidence>
<feature type="domain" description="CBS" evidence="13">
    <location>
        <begin position="734"/>
        <end position="793"/>
    </location>
</feature>
<dbReference type="InterPro" id="IPR001807">
    <property type="entry name" value="ClC"/>
</dbReference>
<feature type="transmembrane region" description="Helical" evidence="12">
    <location>
        <begin position="303"/>
        <end position="324"/>
    </location>
</feature>
<feature type="domain" description="CBS" evidence="13">
    <location>
        <begin position="1583"/>
        <end position="1641"/>
    </location>
</feature>
<feature type="transmembrane region" description="Helical" evidence="12">
    <location>
        <begin position="978"/>
        <end position="998"/>
    </location>
</feature>
<keyword evidence="3 12" id="KW-0813">Transport</keyword>
<evidence type="ECO:0000313" key="14">
    <source>
        <dbReference type="EMBL" id="KAI3425051.1"/>
    </source>
</evidence>
<dbReference type="Proteomes" id="UP001055712">
    <property type="component" value="Unassembled WGS sequence"/>
</dbReference>
<evidence type="ECO:0000259" key="13">
    <source>
        <dbReference type="PROSITE" id="PS51371"/>
    </source>
</evidence>
<dbReference type="SUPFAM" id="SSF81340">
    <property type="entry name" value="Clc chloride channel"/>
    <property type="match status" value="2"/>
</dbReference>
<evidence type="ECO:0000256" key="12">
    <source>
        <dbReference type="RuleBase" id="RU361221"/>
    </source>
</evidence>